<dbReference type="SMART" id="SM00450">
    <property type="entry name" value="RHOD"/>
    <property type="match status" value="2"/>
</dbReference>
<dbReference type="GO" id="GO:0004792">
    <property type="term" value="F:thiosulfate-cyanide sulfurtransferase activity"/>
    <property type="evidence" value="ECO:0007669"/>
    <property type="project" value="TreeGrafter"/>
</dbReference>
<protein>
    <submittedName>
        <fullName evidence="4">Unnamed protein product</fullName>
    </submittedName>
</protein>
<accession>A0A9W6YIX4</accession>
<proteinExistence type="predicted"/>
<dbReference type="InterPro" id="IPR001763">
    <property type="entry name" value="Rhodanese-like_dom"/>
</dbReference>
<dbReference type="InterPro" id="IPR036873">
    <property type="entry name" value="Rhodanese-like_dom_sf"/>
</dbReference>
<dbReference type="GO" id="GO:0005739">
    <property type="term" value="C:mitochondrion"/>
    <property type="evidence" value="ECO:0007669"/>
    <property type="project" value="TreeGrafter"/>
</dbReference>
<dbReference type="Gene3D" id="3.40.250.10">
    <property type="entry name" value="Rhodanese-like domain"/>
    <property type="match status" value="2"/>
</dbReference>
<name>A0A9W6YIX4_9STRA</name>
<dbReference type="PANTHER" id="PTHR11364">
    <property type="entry name" value="THIOSULFATE SULFERTANSFERASE"/>
    <property type="match status" value="1"/>
</dbReference>
<reference evidence="4" key="1">
    <citation type="submission" date="2023-04" db="EMBL/GenBank/DDBJ databases">
        <title>Phytophthora lilii NBRC 32176.</title>
        <authorList>
            <person name="Ichikawa N."/>
            <person name="Sato H."/>
            <person name="Tonouchi N."/>
        </authorList>
    </citation>
    <scope>NUCLEOTIDE SEQUENCE</scope>
    <source>
        <strain evidence="4">NBRC 32176</strain>
    </source>
</reference>
<dbReference type="SUPFAM" id="SSF52821">
    <property type="entry name" value="Rhodanese/Cell cycle control phosphatase"/>
    <property type="match status" value="2"/>
</dbReference>
<evidence type="ECO:0000313" key="5">
    <source>
        <dbReference type="Proteomes" id="UP001165083"/>
    </source>
</evidence>
<dbReference type="PROSITE" id="PS50206">
    <property type="entry name" value="RHODANESE_3"/>
    <property type="match status" value="2"/>
</dbReference>
<dbReference type="Proteomes" id="UP001165083">
    <property type="component" value="Unassembled WGS sequence"/>
</dbReference>
<dbReference type="OrthoDB" id="566238at2759"/>
<evidence type="ECO:0000256" key="2">
    <source>
        <dbReference type="ARBA" id="ARBA00022737"/>
    </source>
</evidence>
<feature type="domain" description="Rhodanese" evidence="3">
    <location>
        <begin position="42"/>
        <end position="153"/>
    </location>
</feature>
<dbReference type="AlphaFoldDB" id="A0A9W6YIX4"/>
<comment type="caution">
    <text evidence="4">The sequence shown here is derived from an EMBL/GenBank/DDBJ whole genome shotgun (WGS) entry which is preliminary data.</text>
</comment>
<feature type="domain" description="Rhodanese" evidence="3">
    <location>
        <begin position="186"/>
        <end position="302"/>
    </location>
</feature>
<evidence type="ECO:0000259" key="3">
    <source>
        <dbReference type="PROSITE" id="PS50206"/>
    </source>
</evidence>
<sequence length="304" mass="34043">MLRSSLRSSLRRSTLVLRAAAGSRSLSALVDCAWVREAQASGEPPLLLLDCNHPASFPRGHLPAAEPLTLAGSLLKDPRPQATGVVDAQLFRDVAQSLQLPRDATLVFYDDEMSLKATRMWWVFRHFGFPVEQLKVLDGGVKQWLSDGNQVETGEQQPRDAPVELWTQPVDTQMLVGFKEVQQGIADPATQFVDARSPGEYWGEDANGNARTGHVPGAVNFNWMEGVDFTQNGKFKSKEELDKVFMDIFKLDKEKPVITYCQRGIRAAHTAFALEQVMGFKNVKIYEDSMLQYLNRDDCEVVQQ</sequence>
<organism evidence="4 5">
    <name type="scientific">Phytophthora lilii</name>
    <dbReference type="NCBI Taxonomy" id="2077276"/>
    <lineage>
        <taxon>Eukaryota</taxon>
        <taxon>Sar</taxon>
        <taxon>Stramenopiles</taxon>
        <taxon>Oomycota</taxon>
        <taxon>Peronosporomycetes</taxon>
        <taxon>Peronosporales</taxon>
        <taxon>Peronosporaceae</taxon>
        <taxon>Phytophthora</taxon>
    </lineage>
</organism>
<gene>
    <name evidence="4" type="ORF">Plil01_001768700</name>
</gene>
<evidence type="ECO:0000313" key="4">
    <source>
        <dbReference type="EMBL" id="GMF64944.1"/>
    </source>
</evidence>
<keyword evidence="2" id="KW-0677">Repeat</keyword>
<dbReference type="InterPro" id="IPR045078">
    <property type="entry name" value="TST/MPST-like"/>
</dbReference>
<dbReference type="CDD" id="cd01449">
    <property type="entry name" value="TST_Repeat_2"/>
    <property type="match status" value="1"/>
</dbReference>
<dbReference type="Pfam" id="PF00581">
    <property type="entry name" value="Rhodanese"/>
    <property type="match status" value="2"/>
</dbReference>
<evidence type="ECO:0000256" key="1">
    <source>
        <dbReference type="ARBA" id="ARBA00022679"/>
    </source>
</evidence>
<dbReference type="PANTHER" id="PTHR11364:SF27">
    <property type="entry name" value="SULFURTRANSFERASE"/>
    <property type="match status" value="1"/>
</dbReference>
<keyword evidence="5" id="KW-1185">Reference proteome</keyword>
<keyword evidence="1" id="KW-0808">Transferase</keyword>
<dbReference type="EMBL" id="BSXW01012436">
    <property type="protein sequence ID" value="GMF64944.1"/>
    <property type="molecule type" value="Genomic_DNA"/>
</dbReference>